<dbReference type="Pfam" id="PF03279">
    <property type="entry name" value="Lip_A_acyltrans"/>
    <property type="match status" value="1"/>
</dbReference>
<evidence type="ECO:0000256" key="7">
    <source>
        <dbReference type="SAM" id="Phobius"/>
    </source>
</evidence>
<keyword evidence="5 7" id="KW-0472">Membrane</keyword>
<dbReference type="PIRSF" id="PIRSF026649">
    <property type="entry name" value="MsbB"/>
    <property type="match status" value="1"/>
</dbReference>
<evidence type="ECO:0000256" key="3">
    <source>
        <dbReference type="ARBA" id="ARBA00022519"/>
    </source>
</evidence>
<keyword evidence="7" id="KW-1133">Transmembrane helix</keyword>
<proteinExistence type="predicted"/>
<keyword evidence="7" id="KW-0812">Transmembrane</keyword>
<evidence type="ECO:0000256" key="4">
    <source>
        <dbReference type="ARBA" id="ARBA00022679"/>
    </source>
</evidence>
<evidence type="ECO:0008006" key="9">
    <source>
        <dbReference type="Google" id="ProtNLM"/>
    </source>
</evidence>
<reference evidence="8" key="1">
    <citation type="submission" date="2016-04" db="EMBL/GenBank/DDBJ databases">
        <authorList>
            <person name="Evans L.H."/>
            <person name="Alamgir A."/>
            <person name="Owens N."/>
            <person name="Weber N.D."/>
            <person name="Virtaneva K."/>
            <person name="Barbian K."/>
            <person name="Babar A."/>
            <person name="Rosenke K."/>
        </authorList>
    </citation>
    <scope>NUCLEOTIDE SEQUENCE</scope>
    <source>
        <strain evidence="8">86-1</strain>
    </source>
</reference>
<protein>
    <recommendedName>
        <fullName evidence="9">Acetyltransferase</fullName>
    </recommendedName>
</protein>
<evidence type="ECO:0000256" key="6">
    <source>
        <dbReference type="ARBA" id="ARBA00023315"/>
    </source>
</evidence>
<accession>A0A212K145</accession>
<dbReference type="InterPro" id="IPR004960">
    <property type="entry name" value="LipA_acyltrans"/>
</dbReference>
<keyword evidence="2" id="KW-1003">Cell membrane</keyword>
<dbReference type="PANTHER" id="PTHR30606">
    <property type="entry name" value="LIPID A BIOSYNTHESIS LAUROYL ACYLTRANSFERASE"/>
    <property type="match status" value="1"/>
</dbReference>
<dbReference type="GO" id="GO:0005886">
    <property type="term" value="C:plasma membrane"/>
    <property type="evidence" value="ECO:0007669"/>
    <property type="project" value="UniProtKB-SubCell"/>
</dbReference>
<evidence type="ECO:0000313" key="8">
    <source>
        <dbReference type="EMBL" id="SBW05376.1"/>
    </source>
</evidence>
<evidence type="ECO:0000256" key="2">
    <source>
        <dbReference type="ARBA" id="ARBA00022475"/>
    </source>
</evidence>
<dbReference type="AlphaFoldDB" id="A0A212K145"/>
<dbReference type="CDD" id="cd07984">
    <property type="entry name" value="LPLAT_LABLAT-like"/>
    <property type="match status" value="1"/>
</dbReference>
<keyword evidence="6" id="KW-0012">Acyltransferase</keyword>
<dbReference type="EMBL" id="FLUM01000003">
    <property type="protein sequence ID" value="SBW05376.1"/>
    <property type="molecule type" value="Genomic_DNA"/>
</dbReference>
<sequence>MNGLLYYILFAWMYLHALLPFRVLYILSDILYFFVYKIAGYRLKVVRHNLQACFPEKTKQERLTIEREFYHHFCDYFVETLKLLHISDEEMQRRMQFNNVEQIKELMKDGNSALMFLGHYCNWEWVTSINLDFKQEGKILLGEIYKPLKNKAIDDLFLKIRSRFGSLAISKQDTFRVIVKLRNEGKQTLIGFMADQTPAWRNIHYWTPFLNQETPVFTGVERIAKQTGFAVVYLDMEKVKRGHYKATVRLITDDPKEEPENNITETYIRAMEKTILRNPAYWLWTHKRWKRTREEVEAMQQQK</sequence>
<gene>
    <name evidence="8" type="ORF">KL86DYS1_31096</name>
</gene>
<name>A0A212K145_9BACT</name>
<evidence type="ECO:0000256" key="5">
    <source>
        <dbReference type="ARBA" id="ARBA00023136"/>
    </source>
</evidence>
<evidence type="ECO:0000256" key="1">
    <source>
        <dbReference type="ARBA" id="ARBA00004533"/>
    </source>
</evidence>
<dbReference type="RefSeq" id="WP_296943445.1">
    <property type="nucleotide sequence ID" value="NZ_LT599032.1"/>
</dbReference>
<dbReference type="GO" id="GO:0009247">
    <property type="term" value="P:glycolipid biosynthetic process"/>
    <property type="evidence" value="ECO:0007669"/>
    <property type="project" value="UniProtKB-ARBA"/>
</dbReference>
<dbReference type="PANTHER" id="PTHR30606:SF10">
    <property type="entry name" value="PHOSPHATIDYLINOSITOL MANNOSIDE ACYLTRANSFERASE"/>
    <property type="match status" value="1"/>
</dbReference>
<organism evidence="8">
    <name type="scientific">uncultured Dysgonomonas sp</name>
    <dbReference type="NCBI Taxonomy" id="206096"/>
    <lineage>
        <taxon>Bacteria</taxon>
        <taxon>Pseudomonadati</taxon>
        <taxon>Bacteroidota</taxon>
        <taxon>Bacteroidia</taxon>
        <taxon>Bacteroidales</taxon>
        <taxon>Dysgonomonadaceae</taxon>
        <taxon>Dysgonomonas</taxon>
        <taxon>environmental samples</taxon>
    </lineage>
</organism>
<dbReference type="GO" id="GO:0016746">
    <property type="term" value="F:acyltransferase activity"/>
    <property type="evidence" value="ECO:0007669"/>
    <property type="project" value="UniProtKB-KW"/>
</dbReference>
<feature type="transmembrane region" description="Helical" evidence="7">
    <location>
        <begin position="6"/>
        <end position="35"/>
    </location>
</feature>
<keyword evidence="3" id="KW-0997">Cell inner membrane</keyword>
<keyword evidence="4" id="KW-0808">Transferase</keyword>
<comment type="subcellular location">
    <subcellularLocation>
        <location evidence="1">Cell inner membrane</location>
    </subcellularLocation>
</comment>